<dbReference type="InterPro" id="IPR011600">
    <property type="entry name" value="Pept_C14_caspase"/>
</dbReference>
<protein>
    <submittedName>
        <fullName evidence="3">19380_t:CDS:1</fullName>
    </submittedName>
</protein>
<proteinExistence type="inferred from homology"/>
<dbReference type="EMBL" id="CAMKVN010000402">
    <property type="protein sequence ID" value="CAI2167545.1"/>
    <property type="molecule type" value="Genomic_DNA"/>
</dbReference>
<comment type="similarity">
    <text evidence="1">Belongs to the peptidase C14B family.</text>
</comment>
<feature type="domain" description="Peptidase C14 caspase" evidence="2">
    <location>
        <begin position="74"/>
        <end position="354"/>
    </location>
</feature>
<evidence type="ECO:0000313" key="4">
    <source>
        <dbReference type="Proteomes" id="UP001153678"/>
    </source>
</evidence>
<evidence type="ECO:0000259" key="2">
    <source>
        <dbReference type="Pfam" id="PF00656"/>
    </source>
</evidence>
<dbReference type="AlphaFoldDB" id="A0A9W4SFE8"/>
<accession>A0A9W4SFE8</accession>
<dbReference type="Gene3D" id="3.40.50.12660">
    <property type="match status" value="1"/>
</dbReference>
<evidence type="ECO:0000313" key="3">
    <source>
        <dbReference type="EMBL" id="CAI2167545.1"/>
    </source>
</evidence>
<name>A0A9W4SFE8_9GLOM</name>
<dbReference type="InterPro" id="IPR050452">
    <property type="entry name" value="Metacaspase"/>
</dbReference>
<organism evidence="3 4">
    <name type="scientific">Funneliformis geosporum</name>
    <dbReference type="NCBI Taxonomy" id="1117311"/>
    <lineage>
        <taxon>Eukaryota</taxon>
        <taxon>Fungi</taxon>
        <taxon>Fungi incertae sedis</taxon>
        <taxon>Mucoromycota</taxon>
        <taxon>Glomeromycotina</taxon>
        <taxon>Glomeromycetes</taxon>
        <taxon>Glomerales</taxon>
        <taxon>Glomeraceae</taxon>
        <taxon>Funneliformis</taxon>
    </lineage>
</organism>
<comment type="caution">
    <text evidence="3">The sequence shown here is derived from an EMBL/GenBank/DDBJ whole genome shotgun (WGS) entry which is preliminary data.</text>
</comment>
<sequence length="666" mass="74505">MNIVNFVGDKPLREDPFSSDFFKDFQASTLPSHGQIKRVHYNKQDAPENLPDEFSLFVKPTEKVDYQVSNCTGRKRAVLIGINYVNTRYQLGGCFNDVKNIKEFITKSYGYDESNMKVLTDSPNRRLDPTLIPTRENIINAIKWLVHDPKANDSGHGGQLVDESGEEEDGFDETIMPLDFEINGQIIDDELHNLMVAPLPAGVRLTVIFDCCHSGTVLDLPYIYSTRGVIKETNILSLGGRDLLNAGFNYFKSGKGVLDTIKGLKDTAAKHQKLRFKNIETKSSPADIIMFSGCKDTQTSADAQEAGEATGAMSHALVKSLRLNPNPTYQELLNSIRDVLKAKYAQKPQLSTSGTTVVLGTFGCGKTRLCFEALYQNYGLYLVAYTYNIGSNELELAARWTKDNIENKQPKEAENLEEWAIMPALDCIAIPWSTLKTNLLVRSLSSLCYSFTGAIVCITGSGLSLLRARDDSSRGKEELHVPTFNQFGRIETSNELFELAKSIFPREEELRLNEQLKNLINNLTTSADSLPNKEYRIYTGFADLEKYPSERPAYINSVATLELAKRDGHYYEIEHISIRKEGSAEDFGNLLESSICIIDVDVEDDGDTNDLPNEQPVHKFSLRNSPFSSASRKIFGSACKIDGRSSKFDATKSQVVDFSTRNIFLF</sequence>
<dbReference type="GO" id="GO:0005737">
    <property type="term" value="C:cytoplasm"/>
    <property type="evidence" value="ECO:0007669"/>
    <property type="project" value="TreeGrafter"/>
</dbReference>
<dbReference type="OrthoDB" id="3223806at2759"/>
<dbReference type="GO" id="GO:0004197">
    <property type="term" value="F:cysteine-type endopeptidase activity"/>
    <property type="evidence" value="ECO:0007669"/>
    <property type="project" value="InterPro"/>
</dbReference>
<keyword evidence="4" id="KW-1185">Reference proteome</keyword>
<dbReference type="PANTHER" id="PTHR48104">
    <property type="entry name" value="METACASPASE-4"/>
    <property type="match status" value="1"/>
</dbReference>
<evidence type="ECO:0000256" key="1">
    <source>
        <dbReference type="ARBA" id="ARBA00009005"/>
    </source>
</evidence>
<dbReference type="Pfam" id="PF00656">
    <property type="entry name" value="Peptidase_C14"/>
    <property type="match status" value="1"/>
</dbReference>
<gene>
    <name evidence="3" type="ORF">FWILDA_LOCUS3128</name>
</gene>
<dbReference type="PANTHER" id="PTHR48104:SF30">
    <property type="entry name" value="METACASPASE-1"/>
    <property type="match status" value="1"/>
</dbReference>
<dbReference type="Proteomes" id="UP001153678">
    <property type="component" value="Unassembled WGS sequence"/>
</dbReference>
<dbReference type="GO" id="GO:0006508">
    <property type="term" value="P:proteolysis"/>
    <property type="evidence" value="ECO:0007669"/>
    <property type="project" value="InterPro"/>
</dbReference>
<reference evidence="3" key="1">
    <citation type="submission" date="2022-08" db="EMBL/GenBank/DDBJ databases">
        <authorList>
            <person name="Kallberg Y."/>
            <person name="Tangrot J."/>
            <person name="Rosling A."/>
        </authorList>
    </citation>
    <scope>NUCLEOTIDE SEQUENCE</scope>
    <source>
        <strain evidence="3">Wild A</strain>
    </source>
</reference>